<evidence type="ECO:0000256" key="1">
    <source>
        <dbReference type="SAM" id="MobiDB-lite"/>
    </source>
</evidence>
<protein>
    <submittedName>
        <fullName evidence="2">Uncharacterized protein</fullName>
    </submittedName>
</protein>
<feature type="region of interest" description="Disordered" evidence="1">
    <location>
        <begin position="63"/>
        <end position="85"/>
    </location>
</feature>
<reference evidence="3" key="1">
    <citation type="journal article" date="2019" name="Int. J. Syst. Evol. Microbiol.">
        <title>The Global Catalogue of Microorganisms (GCM) 10K type strain sequencing project: providing services to taxonomists for standard genome sequencing and annotation.</title>
        <authorList>
            <consortium name="The Broad Institute Genomics Platform"/>
            <consortium name="The Broad Institute Genome Sequencing Center for Infectious Disease"/>
            <person name="Wu L."/>
            <person name="Ma J."/>
        </authorList>
    </citation>
    <scope>NUCLEOTIDE SEQUENCE [LARGE SCALE GENOMIC DNA]</scope>
    <source>
        <strain evidence="3">JCM 12140</strain>
    </source>
</reference>
<keyword evidence="3" id="KW-1185">Reference proteome</keyword>
<accession>A0ABP4K5L4</accession>
<comment type="caution">
    <text evidence="2">The sequence shown here is derived from an EMBL/GenBank/DDBJ whole genome shotgun (WGS) entry which is preliminary data.</text>
</comment>
<organism evidence="2 3">
    <name type="scientific">Curtobacterium herbarum</name>
    <dbReference type="NCBI Taxonomy" id="150122"/>
    <lineage>
        <taxon>Bacteria</taxon>
        <taxon>Bacillati</taxon>
        <taxon>Actinomycetota</taxon>
        <taxon>Actinomycetes</taxon>
        <taxon>Micrococcales</taxon>
        <taxon>Microbacteriaceae</taxon>
        <taxon>Curtobacterium</taxon>
    </lineage>
</organism>
<gene>
    <name evidence="2" type="ORF">GCM10009627_25320</name>
</gene>
<proteinExistence type="predicted"/>
<feature type="region of interest" description="Disordered" evidence="1">
    <location>
        <begin position="1"/>
        <end position="22"/>
    </location>
</feature>
<name>A0ABP4K5L4_9MICO</name>
<dbReference type="RefSeq" id="WP_204607986.1">
    <property type="nucleotide sequence ID" value="NZ_BAAAJX010000014.1"/>
</dbReference>
<dbReference type="EMBL" id="BAAAJX010000014">
    <property type="protein sequence ID" value="GAA1494186.1"/>
    <property type="molecule type" value="Genomic_DNA"/>
</dbReference>
<evidence type="ECO:0000313" key="2">
    <source>
        <dbReference type="EMBL" id="GAA1494186.1"/>
    </source>
</evidence>
<evidence type="ECO:0000313" key="3">
    <source>
        <dbReference type="Proteomes" id="UP001501742"/>
    </source>
</evidence>
<sequence length="264" mass="28992">MFGKRKKDQPSGSEFHQADSEQQLFAQLLAETRADPEKVFTIDMVGRGTPGRDLDEQVERLRRSGVTASHPPATEAAADRSSARAVPSADELVPLNRQPFTAEIGDVFFIPDGGGRVLLGHVLATLHDAVYVAVFQRPEDLPRPADPLVVLATQPVVAGLTLPARFQPGMWEVVGNVAPDTARLLPAYTWGTDLDGVHVTDFSGSRSRPATEIEATTIPRRIVVSPYFIDIAVRAVVGLVDWHPDFEHLRYRSTPRSVDLFPDR</sequence>
<dbReference type="Proteomes" id="UP001501742">
    <property type="component" value="Unassembled WGS sequence"/>
</dbReference>
<feature type="compositionally biased region" description="Polar residues" evidence="1">
    <location>
        <begin position="10"/>
        <end position="22"/>
    </location>
</feature>